<gene>
    <name evidence="2" type="ORF">IAC75_02785</name>
</gene>
<feature type="coiled-coil region" evidence="1">
    <location>
        <begin position="42"/>
        <end position="76"/>
    </location>
</feature>
<comment type="caution">
    <text evidence="2">The sequence shown here is derived from an EMBL/GenBank/DDBJ whole genome shotgun (WGS) entry which is preliminary data.</text>
</comment>
<evidence type="ECO:0000256" key="1">
    <source>
        <dbReference type="SAM" id="Coils"/>
    </source>
</evidence>
<evidence type="ECO:0000313" key="2">
    <source>
        <dbReference type="EMBL" id="HIV04061.1"/>
    </source>
</evidence>
<feature type="non-terminal residue" evidence="2">
    <location>
        <position position="111"/>
    </location>
</feature>
<protein>
    <submittedName>
        <fullName evidence="2">Uncharacterized protein</fullName>
    </submittedName>
</protein>
<proteinExistence type="predicted"/>
<accession>A0A9D1T1U6</accession>
<dbReference type="Proteomes" id="UP000886812">
    <property type="component" value="Unassembled WGS sequence"/>
</dbReference>
<name>A0A9D1T1U6_9BACT</name>
<keyword evidence="1" id="KW-0175">Coiled coil</keyword>
<sequence length="111" mass="12373">MESRTSETPEASAVPELLSDEEIRSRAAAYAQQVYEQQLEAYRRQREQLSAFLRAQEEYERQRAAYEQACAAWNAQLAGSPAVRVDPDTGEQVFAQENFSADAFPASVPAA</sequence>
<organism evidence="2 3">
    <name type="scientific">Candidatus Spyradosoma merdigallinarum</name>
    <dbReference type="NCBI Taxonomy" id="2840950"/>
    <lineage>
        <taxon>Bacteria</taxon>
        <taxon>Pseudomonadati</taxon>
        <taxon>Verrucomicrobiota</taxon>
        <taxon>Opitutia</taxon>
        <taxon>Opitutia incertae sedis</taxon>
        <taxon>Candidatus Spyradosoma</taxon>
    </lineage>
</organism>
<dbReference type="EMBL" id="DVOG01000073">
    <property type="protein sequence ID" value="HIV04061.1"/>
    <property type="molecule type" value="Genomic_DNA"/>
</dbReference>
<reference evidence="2" key="2">
    <citation type="journal article" date="2021" name="PeerJ">
        <title>Extensive microbial diversity within the chicken gut microbiome revealed by metagenomics and culture.</title>
        <authorList>
            <person name="Gilroy R."/>
            <person name="Ravi A."/>
            <person name="Getino M."/>
            <person name="Pursley I."/>
            <person name="Horton D.L."/>
            <person name="Alikhan N.F."/>
            <person name="Baker D."/>
            <person name="Gharbi K."/>
            <person name="Hall N."/>
            <person name="Watson M."/>
            <person name="Adriaenssens E.M."/>
            <person name="Foster-Nyarko E."/>
            <person name="Jarju S."/>
            <person name="Secka A."/>
            <person name="Antonio M."/>
            <person name="Oren A."/>
            <person name="Chaudhuri R.R."/>
            <person name="La Ragione R."/>
            <person name="Hildebrand F."/>
            <person name="Pallen M.J."/>
        </authorList>
    </citation>
    <scope>NUCLEOTIDE SEQUENCE</scope>
    <source>
        <strain evidence="2">10669</strain>
    </source>
</reference>
<dbReference type="AlphaFoldDB" id="A0A9D1T1U6"/>
<evidence type="ECO:0000313" key="3">
    <source>
        <dbReference type="Proteomes" id="UP000886812"/>
    </source>
</evidence>
<reference evidence="2" key="1">
    <citation type="submission" date="2020-10" db="EMBL/GenBank/DDBJ databases">
        <authorList>
            <person name="Gilroy R."/>
        </authorList>
    </citation>
    <scope>NUCLEOTIDE SEQUENCE</scope>
    <source>
        <strain evidence="2">10669</strain>
    </source>
</reference>